<dbReference type="Pfam" id="PF02469">
    <property type="entry name" value="Fasciclin"/>
    <property type="match status" value="4"/>
</dbReference>
<evidence type="ECO:0000259" key="3">
    <source>
        <dbReference type="PROSITE" id="PS50213"/>
    </source>
</evidence>
<dbReference type="GO" id="GO:0050839">
    <property type="term" value="F:cell adhesion molecule binding"/>
    <property type="evidence" value="ECO:0007669"/>
    <property type="project" value="TreeGrafter"/>
</dbReference>
<accession>A0A7F5R9Z0</accession>
<dbReference type="RefSeq" id="XP_025832787.1">
    <property type="nucleotide sequence ID" value="XM_025977002.1"/>
</dbReference>
<feature type="domain" description="FAS1" evidence="3">
    <location>
        <begin position="514"/>
        <end position="655"/>
    </location>
</feature>
<reference evidence="5" key="1">
    <citation type="submission" date="2025-08" db="UniProtKB">
        <authorList>
            <consortium name="RefSeq"/>
        </authorList>
    </citation>
    <scope>IDENTIFICATION</scope>
    <source>
        <tissue evidence="5">Entire body</tissue>
    </source>
</reference>
<dbReference type="GO" id="GO:0031012">
    <property type="term" value="C:extracellular matrix"/>
    <property type="evidence" value="ECO:0007669"/>
    <property type="project" value="TreeGrafter"/>
</dbReference>
<feature type="region of interest" description="Disordered" evidence="1">
    <location>
        <begin position="43"/>
        <end position="85"/>
    </location>
</feature>
<keyword evidence="4" id="KW-1185">Reference proteome</keyword>
<dbReference type="GO" id="GO:0007155">
    <property type="term" value="P:cell adhesion"/>
    <property type="evidence" value="ECO:0007669"/>
    <property type="project" value="TreeGrafter"/>
</dbReference>
<dbReference type="GO" id="GO:0030198">
    <property type="term" value="P:extracellular matrix organization"/>
    <property type="evidence" value="ECO:0007669"/>
    <property type="project" value="TreeGrafter"/>
</dbReference>
<feature type="compositionally biased region" description="Basic and acidic residues" evidence="1">
    <location>
        <begin position="71"/>
        <end position="81"/>
    </location>
</feature>
<evidence type="ECO:0000256" key="1">
    <source>
        <dbReference type="SAM" id="MobiDB-lite"/>
    </source>
</evidence>
<dbReference type="InterPro" id="IPR000782">
    <property type="entry name" value="FAS1_domain"/>
</dbReference>
<dbReference type="AlphaFoldDB" id="A0A7F5R9Z0"/>
<feature type="domain" description="FAS1" evidence="3">
    <location>
        <begin position="378"/>
        <end position="510"/>
    </location>
</feature>
<proteinExistence type="predicted"/>
<name>A0A7F5R9Z0_AGRPL</name>
<sequence length="813" mass="90218">MHRVALLLGLLFVTVHGLRNVDYHYDEFFPSAKAFSEDLEGASSDVETATKDREDLSPNYKDPSPNTAEEIPEKKPKETPNHDTSLLQGGVIEVNAGEGPTGFNPFGGLPGFGKFPGLFSFGGLFGSDGPNFQPWWKGDHVCVEREESTDDEDKSNSNSSAESSKRKNQTENVFSTSISLSNCFETANKYECITKVNNHGIVKTFTVRYKCCYGYKRKEGASGCTEEVELKPLLDTINDVGGKEFSNLIKTTGLEDKFKNENITVFVPSDEALSEFTDRMLELNQVDVYRRRRDARNALSSHDLVLSHITPGFIDLNDLNNEDVLLGEKEKNSIRINAYPTKNFGKMITANCVRVTKENNLASNGIAHVVDGVIAPATQSLREIIDQHPQLTYFRRLLEKTDLAKNLKDDGHFTIFAPTDEGFNSLDEKTRQKIMRGEQCAKNIVKNHVILHTVCSSAIVGNATTHNVAGDSLNFERTDDGSISIDGKAKIIKKDIVAKNGVIQLIDKILVPESALLISEILEKQNFTKFRQLIDEAGLTSEIDSSENATVFVPSDEALSQPEAVKILDSVKGDKEKLKELIQYHTIGKKLESCDMNNNQMIKTNDGEQELRLNLYSTVPLFANIINRATVNCARLIGYDEKACGSVVHEVNKVLVPPTDTVFDIVNSNENYSTLAEIIKGTEAEEILKQSNQSITLVAPTNEAFEKLEPDDLKKLKDDKDKANVFVKNHILSEVLCCAGVSSQGWGFNNMIPTVSEHQVQISKNENGDIRVGKAQITECDNVATNGVVHTINRVLLPRRTRVPNIGFFLFDI</sequence>
<feature type="region of interest" description="Disordered" evidence="1">
    <location>
        <begin position="143"/>
        <end position="168"/>
    </location>
</feature>
<feature type="chain" id="PRO_5028802000" evidence="2">
    <location>
        <begin position="18"/>
        <end position="813"/>
    </location>
</feature>
<evidence type="ECO:0000256" key="2">
    <source>
        <dbReference type="SAM" id="SignalP"/>
    </source>
</evidence>
<feature type="signal peptide" evidence="2">
    <location>
        <begin position="1"/>
        <end position="17"/>
    </location>
</feature>
<dbReference type="OrthoDB" id="286301at2759"/>
<dbReference type="InterPro" id="IPR036378">
    <property type="entry name" value="FAS1_dom_sf"/>
</dbReference>
<dbReference type="GO" id="GO:0005615">
    <property type="term" value="C:extracellular space"/>
    <property type="evidence" value="ECO:0007669"/>
    <property type="project" value="TreeGrafter"/>
</dbReference>
<dbReference type="FunCoup" id="A0A7F5R9Z0">
    <property type="interactions" value="45"/>
</dbReference>
<protein>
    <submittedName>
        <fullName evidence="5">Transforming growth factor-beta-induced protein ig-h3</fullName>
    </submittedName>
</protein>
<gene>
    <name evidence="5" type="primary">LOC108741116</name>
</gene>
<dbReference type="InterPro" id="IPR050904">
    <property type="entry name" value="Adhesion/Biosynth-related"/>
</dbReference>
<dbReference type="KEGG" id="apln:108741116"/>
<dbReference type="SUPFAM" id="SSF82153">
    <property type="entry name" value="FAS1 domain"/>
    <property type="match status" value="4"/>
</dbReference>
<feature type="domain" description="FAS1" evidence="3">
    <location>
        <begin position="229"/>
        <end position="374"/>
    </location>
</feature>
<dbReference type="Gene3D" id="2.30.180.10">
    <property type="entry name" value="FAS1 domain"/>
    <property type="match status" value="4"/>
</dbReference>
<feature type="domain" description="FAS1" evidence="3">
    <location>
        <begin position="659"/>
        <end position="796"/>
    </location>
</feature>
<dbReference type="PANTHER" id="PTHR10900">
    <property type="entry name" value="PERIOSTIN-RELATED"/>
    <property type="match status" value="1"/>
</dbReference>
<evidence type="ECO:0000313" key="5">
    <source>
        <dbReference type="RefSeq" id="XP_025832787.1"/>
    </source>
</evidence>
<keyword evidence="2" id="KW-0732">Signal</keyword>
<dbReference type="Proteomes" id="UP000192223">
    <property type="component" value="Unplaced"/>
</dbReference>
<dbReference type="FunFam" id="2.30.180.10:FF:000032">
    <property type="entry name" value="Fasciclin domain-containing protein, putative"/>
    <property type="match status" value="2"/>
</dbReference>
<dbReference type="PANTHER" id="PTHR10900:SF77">
    <property type="entry name" value="FI19380P1"/>
    <property type="match status" value="1"/>
</dbReference>
<dbReference type="GeneID" id="108741116"/>
<dbReference type="SMART" id="SM00554">
    <property type="entry name" value="FAS1"/>
    <property type="match status" value="4"/>
</dbReference>
<organism evidence="4 5">
    <name type="scientific">Agrilus planipennis</name>
    <name type="common">Emerald ash borer</name>
    <name type="synonym">Agrilus marcopoli</name>
    <dbReference type="NCBI Taxonomy" id="224129"/>
    <lineage>
        <taxon>Eukaryota</taxon>
        <taxon>Metazoa</taxon>
        <taxon>Ecdysozoa</taxon>
        <taxon>Arthropoda</taxon>
        <taxon>Hexapoda</taxon>
        <taxon>Insecta</taxon>
        <taxon>Pterygota</taxon>
        <taxon>Neoptera</taxon>
        <taxon>Endopterygota</taxon>
        <taxon>Coleoptera</taxon>
        <taxon>Polyphaga</taxon>
        <taxon>Elateriformia</taxon>
        <taxon>Buprestoidea</taxon>
        <taxon>Buprestidae</taxon>
        <taxon>Agrilinae</taxon>
        <taxon>Agrilus</taxon>
    </lineage>
</organism>
<dbReference type="PROSITE" id="PS50213">
    <property type="entry name" value="FAS1"/>
    <property type="match status" value="4"/>
</dbReference>
<evidence type="ECO:0000313" key="4">
    <source>
        <dbReference type="Proteomes" id="UP000192223"/>
    </source>
</evidence>
<dbReference type="InParanoid" id="A0A7F5R9Z0"/>